<accession>A0A381W4K0</accession>
<dbReference type="InterPro" id="IPR031327">
    <property type="entry name" value="MCM"/>
</dbReference>
<keyword evidence="2" id="KW-0235">DNA replication</keyword>
<dbReference type="InterPro" id="IPR033762">
    <property type="entry name" value="MCM_OB"/>
</dbReference>
<dbReference type="Pfam" id="PF00493">
    <property type="entry name" value="MCM"/>
    <property type="match status" value="1"/>
</dbReference>
<organism evidence="6">
    <name type="scientific">marine metagenome</name>
    <dbReference type="NCBI Taxonomy" id="408172"/>
    <lineage>
        <taxon>unclassified sequences</taxon>
        <taxon>metagenomes</taxon>
        <taxon>ecological metagenomes</taxon>
    </lineage>
</organism>
<dbReference type="Gene3D" id="2.20.28.10">
    <property type="match status" value="1"/>
</dbReference>
<dbReference type="SUPFAM" id="SSF50249">
    <property type="entry name" value="Nucleic acid-binding proteins"/>
    <property type="match status" value="1"/>
</dbReference>
<dbReference type="InterPro" id="IPR027417">
    <property type="entry name" value="P-loop_NTPase"/>
</dbReference>
<keyword evidence="4" id="KW-0067">ATP-binding</keyword>
<feature type="domain" description="MCM C-terminal AAA(+) ATPase" evidence="5">
    <location>
        <begin position="260"/>
        <end position="388"/>
    </location>
</feature>
<evidence type="ECO:0000256" key="3">
    <source>
        <dbReference type="ARBA" id="ARBA00022741"/>
    </source>
</evidence>
<dbReference type="GO" id="GO:0006260">
    <property type="term" value="P:DNA replication"/>
    <property type="evidence" value="ECO:0007669"/>
    <property type="project" value="UniProtKB-KW"/>
</dbReference>
<evidence type="ECO:0000313" key="6">
    <source>
        <dbReference type="EMBL" id="SVA46823.1"/>
    </source>
</evidence>
<dbReference type="GO" id="GO:0017116">
    <property type="term" value="F:single-stranded DNA helicase activity"/>
    <property type="evidence" value="ECO:0007669"/>
    <property type="project" value="TreeGrafter"/>
</dbReference>
<reference evidence="6" key="1">
    <citation type="submission" date="2018-05" db="EMBL/GenBank/DDBJ databases">
        <authorList>
            <person name="Lanie J.A."/>
            <person name="Ng W.-L."/>
            <person name="Kazmierczak K.M."/>
            <person name="Andrzejewski T.M."/>
            <person name="Davidsen T.M."/>
            <person name="Wayne K.J."/>
            <person name="Tettelin H."/>
            <person name="Glass J.I."/>
            <person name="Rusch D."/>
            <person name="Podicherti R."/>
            <person name="Tsui H.-C.T."/>
            <person name="Winkler M.E."/>
        </authorList>
    </citation>
    <scope>NUCLEOTIDE SEQUENCE</scope>
</reference>
<feature type="non-terminal residue" evidence="6">
    <location>
        <position position="388"/>
    </location>
</feature>
<proteinExistence type="inferred from homology"/>
<keyword evidence="3" id="KW-0547">Nucleotide-binding</keyword>
<dbReference type="GO" id="GO:0005524">
    <property type="term" value="F:ATP binding"/>
    <property type="evidence" value="ECO:0007669"/>
    <property type="project" value="UniProtKB-KW"/>
</dbReference>
<dbReference type="AlphaFoldDB" id="A0A381W4K0"/>
<sequence>MMSKHSKYIVVDYNDLVLFPVIESHFNENPDQILDAFSRAIKEILKERFPDYAEKIKHDIRARIANFPVQRSLRQINSEIITKMTSVSGMVVRSSEVKPLAKEVTYKCLDKHISKFTLLDGMSLNASVKCQTPNCKHTSLAIIPKASRFIDFQILRLQELPEDLPPGQLPHYVNVSIKQDLVDYARPGDRIVLTGIVRIEQERISGVSKSESALYRLRMDGNNVEFIGGKGLKSSRRTEREEISPDEEKIVKSLAKNPDIYDRLIASFAPHIRGHALFKEAILLLIVGSTQRVLTDGTKIRGDINVFLVGDPGTAKSEMLKFCARIAPRGLYTSGRGSTAAGLTAAVVRDASGIFMLEAGAVVLGDQGLVCIDEFDKMRPEDRSALHE</sequence>
<dbReference type="GO" id="GO:0003697">
    <property type="term" value="F:single-stranded DNA binding"/>
    <property type="evidence" value="ECO:0007669"/>
    <property type="project" value="TreeGrafter"/>
</dbReference>
<dbReference type="InterPro" id="IPR012340">
    <property type="entry name" value="NA-bd_OB-fold"/>
</dbReference>
<dbReference type="InterPro" id="IPR001208">
    <property type="entry name" value="MCM_dom"/>
</dbReference>
<dbReference type="Gene3D" id="3.30.1640.10">
    <property type="entry name" value="mini-chromosome maintenance (MCM) complex, chain A, domain 1"/>
    <property type="match status" value="1"/>
</dbReference>
<dbReference type="Gene3D" id="3.40.50.300">
    <property type="entry name" value="P-loop containing nucleotide triphosphate hydrolases"/>
    <property type="match status" value="1"/>
</dbReference>
<evidence type="ECO:0000256" key="4">
    <source>
        <dbReference type="ARBA" id="ARBA00022840"/>
    </source>
</evidence>
<dbReference type="SMART" id="SM00350">
    <property type="entry name" value="MCM"/>
    <property type="match status" value="1"/>
</dbReference>
<dbReference type="PANTHER" id="PTHR11630">
    <property type="entry name" value="DNA REPLICATION LICENSING FACTOR MCM FAMILY MEMBER"/>
    <property type="match status" value="1"/>
</dbReference>
<protein>
    <recommendedName>
        <fullName evidence="5">MCM C-terminal AAA(+) ATPase domain-containing protein</fullName>
    </recommendedName>
</protein>
<dbReference type="SUPFAM" id="SSF52540">
    <property type="entry name" value="P-loop containing nucleoside triphosphate hydrolases"/>
    <property type="match status" value="1"/>
</dbReference>
<dbReference type="EMBL" id="UINC01010532">
    <property type="protein sequence ID" value="SVA46823.1"/>
    <property type="molecule type" value="Genomic_DNA"/>
</dbReference>
<evidence type="ECO:0000256" key="2">
    <source>
        <dbReference type="ARBA" id="ARBA00022705"/>
    </source>
</evidence>
<dbReference type="GO" id="GO:0042555">
    <property type="term" value="C:MCM complex"/>
    <property type="evidence" value="ECO:0007669"/>
    <property type="project" value="TreeGrafter"/>
</dbReference>
<dbReference type="Pfam" id="PF17207">
    <property type="entry name" value="MCM_OB"/>
    <property type="match status" value="1"/>
</dbReference>
<dbReference type="PRINTS" id="PR01657">
    <property type="entry name" value="MCMFAMILY"/>
</dbReference>
<name>A0A381W4K0_9ZZZZ</name>
<dbReference type="PANTHER" id="PTHR11630:SF66">
    <property type="entry name" value="DNA REPLICATION LICENSING FACTOR MCM4"/>
    <property type="match status" value="1"/>
</dbReference>
<gene>
    <name evidence="6" type="ORF">METZ01_LOCUS99677</name>
</gene>
<comment type="similarity">
    <text evidence="1">Belongs to the MCM family.</text>
</comment>
<dbReference type="PROSITE" id="PS50051">
    <property type="entry name" value="MCM_2"/>
    <property type="match status" value="1"/>
</dbReference>
<evidence type="ECO:0000259" key="5">
    <source>
        <dbReference type="PROSITE" id="PS50051"/>
    </source>
</evidence>
<dbReference type="Gene3D" id="2.40.50.140">
    <property type="entry name" value="Nucleic acid-binding proteins"/>
    <property type="match status" value="1"/>
</dbReference>
<evidence type="ECO:0000256" key="1">
    <source>
        <dbReference type="ARBA" id="ARBA00008010"/>
    </source>
</evidence>